<keyword evidence="1" id="KW-0812">Transmembrane</keyword>
<feature type="transmembrane region" description="Helical" evidence="1">
    <location>
        <begin position="12"/>
        <end position="30"/>
    </location>
</feature>
<proteinExistence type="predicted"/>
<accession>A0ABV4MR16</accession>
<evidence type="ECO:0000256" key="1">
    <source>
        <dbReference type="SAM" id="Phobius"/>
    </source>
</evidence>
<protein>
    <submittedName>
        <fullName evidence="2">Uncharacterized protein</fullName>
    </submittedName>
</protein>
<evidence type="ECO:0000313" key="3">
    <source>
        <dbReference type="Proteomes" id="UP001570071"/>
    </source>
</evidence>
<comment type="caution">
    <text evidence="2">The sequence shown here is derived from an EMBL/GenBank/DDBJ whole genome shotgun (WGS) entry which is preliminary data.</text>
</comment>
<name>A0ABV4MR16_9VIBR</name>
<dbReference type="RefSeq" id="WP_269337601.1">
    <property type="nucleotide sequence ID" value="NZ_JBFSSG010000001.1"/>
</dbReference>
<keyword evidence="1" id="KW-1133">Transmembrane helix</keyword>
<gene>
    <name evidence="2" type="ORF">AB6D66_00805</name>
</gene>
<evidence type="ECO:0000313" key="2">
    <source>
        <dbReference type="EMBL" id="MEZ8719585.1"/>
    </source>
</evidence>
<dbReference type="Proteomes" id="UP001570071">
    <property type="component" value="Unassembled WGS sequence"/>
</dbReference>
<feature type="transmembrane region" description="Helical" evidence="1">
    <location>
        <begin position="42"/>
        <end position="65"/>
    </location>
</feature>
<dbReference type="EMBL" id="JBFSSG010000001">
    <property type="protein sequence ID" value="MEZ8719585.1"/>
    <property type="molecule type" value="Genomic_DNA"/>
</dbReference>
<reference evidence="2 3" key="1">
    <citation type="journal article" date="2024" name="ISME J.">
        <title>Tailless and filamentous prophages are predominant in marine Vibrio.</title>
        <authorList>
            <person name="Steensen K."/>
            <person name="Seneca J."/>
            <person name="Bartlau N."/>
            <person name="Yu X.A."/>
            <person name="Hussain F.A."/>
            <person name="Polz M.F."/>
        </authorList>
    </citation>
    <scope>NUCLEOTIDE SEQUENCE [LARGE SCALE GENOMIC DNA]</scope>
    <source>
        <strain evidence="2 3">10N.239.312.F12</strain>
    </source>
</reference>
<organism evidence="2 3">
    <name type="scientific">Vibrio pomeroyi</name>
    <dbReference type="NCBI Taxonomy" id="198832"/>
    <lineage>
        <taxon>Bacteria</taxon>
        <taxon>Pseudomonadati</taxon>
        <taxon>Pseudomonadota</taxon>
        <taxon>Gammaproteobacteria</taxon>
        <taxon>Vibrionales</taxon>
        <taxon>Vibrionaceae</taxon>
        <taxon>Vibrio</taxon>
    </lineage>
</organism>
<keyword evidence="3" id="KW-1185">Reference proteome</keyword>
<keyword evidence="1" id="KW-0472">Membrane</keyword>
<sequence>MRQVKILIQWLKLLAVIATPGLVVLGLLVLKSGSPTFFVQNPAFALAVGIITGVMCSPVVICAFCSNRAKLAIKLDIEEGVCSG</sequence>